<dbReference type="Proteomes" id="UP001457898">
    <property type="component" value="Unassembled WGS sequence"/>
</dbReference>
<dbReference type="CDD" id="cd13128">
    <property type="entry name" value="MATE_Wzx_like"/>
    <property type="match status" value="1"/>
</dbReference>
<feature type="transmembrane region" description="Helical" evidence="5">
    <location>
        <begin position="381"/>
        <end position="401"/>
    </location>
</feature>
<feature type="transmembrane region" description="Helical" evidence="5">
    <location>
        <begin position="12"/>
        <end position="35"/>
    </location>
</feature>
<name>A0ABV1DV66_9FIRM</name>
<dbReference type="InterPro" id="IPR052556">
    <property type="entry name" value="PolySynth_Transporter"/>
</dbReference>
<comment type="subcellular location">
    <subcellularLocation>
        <location evidence="1">Membrane</location>
        <topology evidence="1">Multi-pass membrane protein</topology>
    </subcellularLocation>
</comment>
<accession>A0ABV1DV66</accession>
<feature type="transmembrane region" description="Helical" evidence="5">
    <location>
        <begin position="312"/>
        <end position="334"/>
    </location>
</feature>
<evidence type="ECO:0000256" key="1">
    <source>
        <dbReference type="ARBA" id="ARBA00004141"/>
    </source>
</evidence>
<sequence length="480" mass="52987">MQKSLAKNSIYNIIYTIANLIFPFVTSIYVSRILLPFGIGKVASSQNIASYFVTIASLGLPSYGVREFAKVRENKCESNKLFTELLLLNIISTTLAVVGFFGLVFINAGFNGEWALYGACGLAVFFNYLNIDWMYKGLEEYGYITGRSLLIKGLSLVALLLFVKTRQDYVAYALISSLATGGNYVFNVIHAKKFVNINFSGIQIKKHIKPVLLIACIIFLSSIYNKIDVTMLNMMATDESVGFYSYAQKTINMVLTMANAVTAALLPRLSYYYDNDKEGFYRLLDKGFQILCVMTLPLTVGMALVASQTVEFLYGEAFAPAALTIQLMCPLILIKGFGDLFCYQLVYSTKSEKIILPAAASASVINVITNAMMIPKLLQNGAVIASVFSELATNTIQFIYMKKKVRFNINGKALVTGVISTAIMSVCVLLLMQLRLSNTIGLFVEVACGAAVYIAVNLAMKNAFMFELIEKVKNKILHKA</sequence>
<evidence type="ECO:0000256" key="4">
    <source>
        <dbReference type="ARBA" id="ARBA00023136"/>
    </source>
</evidence>
<proteinExistence type="predicted"/>
<evidence type="ECO:0000256" key="2">
    <source>
        <dbReference type="ARBA" id="ARBA00022692"/>
    </source>
</evidence>
<feature type="transmembrane region" description="Helical" evidence="5">
    <location>
        <begin position="169"/>
        <end position="189"/>
    </location>
</feature>
<feature type="transmembrane region" description="Helical" evidence="5">
    <location>
        <begin position="247"/>
        <end position="266"/>
    </location>
</feature>
<feature type="transmembrane region" description="Helical" evidence="5">
    <location>
        <begin position="47"/>
        <end position="65"/>
    </location>
</feature>
<evidence type="ECO:0000256" key="5">
    <source>
        <dbReference type="SAM" id="Phobius"/>
    </source>
</evidence>
<evidence type="ECO:0000256" key="3">
    <source>
        <dbReference type="ARBA" id="ARBA00022989"/>
    </source>
</evidence>
<keyword evidence="3 5" id="KW-1133">Transmembrane helix</keyword>
<dbReference type="InterPro" id="IPR002797">
    <property type="entry name" value="Polysacc_synth"/>
</dbReference>
<keyword evidence="7" id="KW-1185">Reference proteome</keyword>
<protein>
    <submittedName>
        <fullName evidence="6">Oligosaccharide flippase family protein</fullName>
    </submittedName>
</protein>
<dbReference type="PANTHER" id="PTHR43424">
    <property type="entry name" value="LOCUS PUTATIVE PROTEIN 1-RELATED"/>
    <property type="match status" value="1"/>
</dbReference>
<evidence type="ECO:0000313" key="7">
    <source>
        <dbReference type="Proteomes" id="UP001457898"/>
    </source>
</evidence>
<evidence type="ECO:0000313" key="6">
    <source>
        <dbReference type="EMBL" id="MEQ2434274.1"/>
    </source>
</evidence>
<feature type="transmembrane region" description="Helical" evidence="5">
    <location>
        <begin position="287"/>
        <end position="306"/>
    </location>
</feature>
<keyword evidence="4 5" id="KW-0472">Membrane</keyword>
<dbReference type="Pfam" id="PF01943">
    <property type="entry name" value="Polysacc_synt"/>
    <property type="match status" value="1"/>
</dbReference>
<feature type="transmembrane region" description="Helical" evidence="5">
    <location>
        <begin position="413"/>
        <end position="434"/>
    </location>
</feature>
<feature type="transmembrane region" description="Helical" evidence="5">
    <location>
        <begin position="86"/>
        <end position="108"/>
    </location>
</feature>
<feature type="transmembrane region" description="Helical" evidence="5">
    <location>
        <begin position="143"/>
        <end position="163"/>
    </location>
</feature>
<dbReference type="PANTHER" id="PTHR43424:SF1">
    <property type="entry name" value="LOCUS PUTATIVE PROTEIN 1-RELATED"/>
    <property type="match status" value="1"/>
</dbReference>
<dbReference type="EMBL" id="JBBMFP010000038">
    <property type="protein sequence ID" value="MEQ2434274.1"/>
    <property type="molecule type" value="Genomic_DNA"/>
</dbReference>
<feature type="transmembrane region" description="Helical" evidence="5">
    <location>
        <begin position="440"/>
        <end position="460"/>
    </location>
</feature>
<reference evidence="6 7" key="1">
    <citation type="submission" date="2024-03" db="EMBL/GenBank/DDBJ databases">
        <title>Human intestinal bacterial collection.</title>
        <authorList>
            <person name="Pauvert C."/>
            <person name="Hitch T.C.A."/>
            <person name="Clavel T."/>
        </authorList>
    </citation>
    <scope>NUCLEOTIDE SEQUENCE [LARGE SCALE GENOMIC DNA]</scope>
    <source>
        <strain evidence="6 7">CLA-SR-H028</strain>
    </source>
</reference>
<comment type="caution">
    <text evidence="6">The sequence shown here is derived from an EMBL/GenBank/DDBJ whole genome shotgun (WGS) entry which is preliminary data.</text>
</comment>
<dbReference type="RefSeq" id="WP_148392778.1">
    <property type="nucleotide sequence ID" value="NZ_JBBMFP010000038.1"/>
</dbReference>
<organism evidence="6 7">
    <name type="scientific">Blautia caccae</name>
    <dbReference type="NCBI Taxonomy" id="3133175"/>
    <lineage>
        <taxon>Bacteria</taxon>
        <taxon>Bacillati</taxon>
        <taxon>Bacillota</taxon>
        <taxon>Clostridia</taxon>
        <taxon>Lachnospirales</taxon>
        <taxon>Lachnospiraceae</taxon>
        <taxon>Blautia</taxon>
    </lineage>
</organism>
<gene>
    <name evidence="6" type="ORF">WMO65_25070</name>
</gene>
<keyword evidence="2 5" id="KW-0812">Transmembrane</keyword>
<feature type="transmembrane region" description="Helical" evidence="5">
    <location>
        <begin position="210"/>
        <end position="227"/>
    </location>
</feature>